<name>A0A5J5BRS5_9ASTE</name>
<dbReference type="EMBL" id="CM018034">
    <property type="protein sequence ID" value="KAA8544437.1"/>
    <property type="molecule type" value="Genomic_DNA"/>
</dbReference>
<organism evidence="1 2">
    <name type="scientific">Nyssa sinensis</name>
    <dbReference type="NCBI Taxonomy" id="561372"/>
    <lineage>
        <taxon>Eukaryota</taxon>
        <taxon>Viridiplantae</taxon>
        <taxon>Streptophyta</taxon>
        <taxon>Embryophyta</taxon>
        <taxon>Tracheophyta</taxon>
        <taxon>Spermatophyta</taxon>
        <taxon>Magnoliopsida</taxon>
        <taxon>eudicotyledons</taxon>
        <taxon>Gunneridae</taxon>
        <taxon>Pentapetalae</taxon>
        <taxon>asterids</taxon>
        <taxon>Cornales</taxon>
        <taxon>Nyssaceae</taxon>
        <taxon>Nyssa</taxon>
    </lineage>
</organism>
<proteinExistence type="predicted"/>
<protein>
    <submittedName>
        <fullName evidence="1">Uncharacterized protein</fullName>
    </submittedName>
</protein>
<gene>
    <name evidence="1" type="ORF">F0562_022523</name>
</gene>
<dbReference type="AlphaFoldDB" id="A0A5J5BRS5"/>
<evidence type="ECO:0000313" key="1">
    <source>
        <dbReference type="EMBL" id="KAA8544437.1"/>
    </source>
</evidence>
<sequence>MRYTCRAHEAMLETETYYEDLQRHRSLEAIDNENDGSAIGSSSRIRTDIKAFQVNTLQAWPLHMVMVLVELNGCHIHLSLGFNLYMERP</sequence>
<dbReference type="Proteomes" id="UP000325577">
    <property type="component" value="Linkage Group LG11"/>
</dbReference>
<accession>A0A5J5BRS5</accession>
<evidence type="ECO:0000313" key="2">
    <source>
        <dbReference type="Proteomes" id="UP000325577"/>
    </source>
</evidence>
<reference evidence="1 2" key="1">
    <citation type="submission" date="2019-09" db="EMBL/GenBank/DDBJ databases">
        <title>A chromosome-level genome assembly of the Chinese tupelo Nyssa sinensis.</title>
        <authorList>
            <person name="Yang X."/>
            <person name="Kang M."/>
            <person name="Yang Y."/>
            <person name="Xiong H."/>
            <person name="Wang M."/>
            <person name="Zhang Z."/>
            <person name="Wang Z."/>
            <person name="Wu H."/>
            <person name="Ma T."/>
            <person name="Liu J."/>
            <person name="Xi Z."/>
        </authorList>
    </citation>
    <scope>NUCLEOTIDE SEQUENCE [LARGE SCALE GENOMIC DNA]</scope>
    <source>
        <strain evidence="1">J267</strain>
        <tissue evidence="1">Leaf</tissue>
    </source>
</reference>
<keyword evidence="2" id="KW-1185">Reference proteome</keyword>